<organism evidence="3 4">
    <name type="scientific">Pseudooceanicola albus</name>
    <dbReference type="NCBI Taxonomy" id="2692189"/>
    <lineage>
        <taxon>Bacteria</taxon>
        <taxon>Pseudomonadati</taxon>
        <taxon>Pseudomonadota</taxon>
        <taxon>Alphaproteobacteria</taxon>
        <taxon>Rhodobacterales</taxon>
        <taxon>Paracoccaceae</taxon>
        <taxon>Pseudooceanicola</taxon>
    </lineage>
</organism>
<dbReference type="Gene3D" id="3.20.20.380">
    <property type="entry name" value="Copper homeostasis (CutC) domain"/>
    <property type="match status" value="1"/>
</dbReference>
<dbReference type="Pfam" id="PF03932">
    <property type="entry name" value="CutC"/>
    <property type="match status" value="1"/>
</dbReference>
<evidence type="ECO:0000313" key="3">
    <source>
        <dbReference type="EMBL" id="MXN18497.1"/>
    </source>
</evidence>
<comment type="subcellular location">
    <subcellularLocation>
        <location evidence="2">Cytoplasm</location>
    </subcellularLocation>
</comment>
<dbReference type="PANTHER" id="PTHR12598:SF0">
    <property type="entry name" value="COPPER HOMEOSTASIS PROTEIN CUTC HOMOLOG"/>
    <property type="match status" value="1"/>
</dbReference>
<dbReference type="HAMAP" id="MF_00795">
    <property type="entry name" value="CutC"/>
    <property type="match status" value="1"/>
</dbReference>
<comment type="similarity">
    <text evidence="1 2">Belongs to the CutC family.</text>
</comment>
<dbReference type="EMBL" id="WUMU01000013">
    <property type="protein sequence ID" value="MXN18497.1"/>
    <property type="molecule type" value="Genomic_DNA"/>
</dbReference>
<comment type="caution">
    <text evidence="3">The sequence shown here is derived from an EMBL/GenBank/DDBJ whole genome shotgun (WGS) entry which is preliminary data.</text>
</comment>
<dbReference type="Proteomes" id="UP000477911">
    <property type="component" value="Unassembled WGS sequence"/>
</dbReference>
<proteinExistence type="inferred from homology"/>
<gene>
    <name evidence="2" type="primary">cutC</name>
    <name evidence="3" type="ORF">GR170_11675</name>
</gene>
<dbReference type="AlphaFoldDB" id="A0A6L7G4P8"/>
<dbReference type="GO" id="GO:0005737">
    <property type="term" value="C:cytoplasm"/>
    <property type="evidence" value="ECO:0007669"/>
    <property type="project" value="UniProtKB-SubCell"/>
</dbReference>
<evidence type="ECO:0000256" key="1">
    <source>
        <dbReference type="ARBA" id="ARBA00007768"/>
    </source>
</evidence>
<keyword evidence="2" id="KW-0963">Cytoplasm</keyword>
<comment type="caution">
    <text evidence="2">Once thought to be involved in copper homeostasis, experiments in E.coli have shown this is not the case.</text>
</comment>
<evidence type="ECO:0000313" key="4">
    <source>
        <dbReference type="Proteomes" id="UP000477911"/>
    </source>
</evidence>
<name>A0A6L7G4P8_9RHOB</name>
<dbReference type="InterPro" id="IPR036822">
    <property type="entry name" value="CutC-like_dom_sf"/>
</dbReference>
<reference evidence="3 4" key="1">
    <citation type="submission" date="2019-12" db="EMBL/GenBank/DDBJ databases">
        <authorList>
            <person name="Li M."/>
        </authorList>
    </citation>
    <scope>NUCLEOTIDE SEQUENCE [LARGE SCALE GENOMIC DNA]</scope>
    <source>
        <strain evidence="3 4">GBMRC 2024</strain>
    </source>
</reference>
<dbReference type="GO" id="GO:0005507">
    <property type="term" value="F:copper ion binding"/>
    <property type="evidence" value="ECO:0007669"/>
    <property type="project" value="TreeGrafter"/>
</dbReference>
<dbReference type="InterPro" id="IPR005627">
    <property type="entry name" value="CutC-like"/>
</dbReference>
<sequence>MLEVCVDTPDGADQAVAGGCDRIELCAGLALGGLTPSGALMETAARLPVPVIALIRPRAGTFQASPAELAQMRREIALARQAGLAGVAIGVLDANGRLDTAALTPLIAAARGLQIVLHRAFDLTPDPEAALESAIALGFHRILTSGGAVSAPEGAAQLAALVRRAGDRIEIMPGAGITAANAAALLERTGAGSLHASCAGPVIPADPQRAARESALGFAPAAGMRATQRALVQALRTAMTAKGSRT</sequence>
<evidence type="ECO:0000256" key="2">
    <source>
        <dbReference type="HAMAP-Rule" id="MF_00795"/>
    </source>
</evidence>
<dbReference type="SUPFAM" id="SSF110395">
    <property type="entry name" value="CutC-like"/>
    <property type="match status" value="1"/>
</dbReference>
<keyword evidence="4" id="KW-1185">Reference proteome</keyword>
<accession>A0A6L7G4P8</accession>
<dbReference type="PANTHER" id="PTHR12598">
    <property type="entry name" value="COPPER HOMEOSTASIS PROTEIN CUTC"/>
    <property type="match status" value="1"/>
</dbReference>
<protein>
    <recommendedName>
        <fullName evidence="2">PF03932 family protein CutC</fullName>
    </recommendedName>
</protein>